<comment type="caution">
    <text evidence="2">The sequence shown here is derived from an EMBL/GenBank/DDBJ whole genome shotgun (WGS) entry which is preliminary data.</text>
</comment>
<evidence type="ECO:0000313" key="2">
    <source>
        <dbReference type="EMBL" id="KAF7392027.1"/>
    </source>
</evidence>
<evidence type="ECO:0000256" key="1">
    <source>
        <dbReference type="SAM" id="MobiDB-lite"/>
    </source>
</evidence>
<organism evidence="2 3">
    <name type="scientific">Vespula germanica</name>
    <name type="common">German yellow jacket</name>
    <name type="synonym">Paravespula germanica</name>
    <dbReference type="NCBI Taxonomy" id="30212"/>
    <lineage>
        <taxon>Eukaryota</taxon>
        <taxon>Metazoa</taxon>
        <taxon>Ecdysozoa</taxon>
        <taxon>Arthropoda</taxon>
        <taxon>Hexapoda</taxon>
        <taxon>Insecta</taxon>
        <taxon>Pterygota</taxon>
        <taxon>Neoptera</taxon>
        <taxon>Endopterygota</taxon>
        <taxon>Hymenoptera</taxon>
        <taxon>Apocrita</taxon>
        <taxon>Aculeata</taxon>
        <taxon>Vespoidea</taxon>
        <taxon>Vespidae</taxon>
        <taxon>Vespinae</taxon>
        <taxon>Vespula</taxon>
    </lineage>
</organism>
<proteinExistence type="predicted"/>
<dbReference type="EMBL" id="JACSDZ010000011">
    <property type="protein sequence ID" value="KAF7392027.1"/>
    <property type="molecule type" value="Genomic_DNA"/>
</dbReference>
<sequence>MGSLRSSRCDARQDKTGNVFSNERTKGKARLSKHALEEGLEKRRLESLLEYLECLRTGLEEPAGNLIRGRVRTSRFAAEVAAGCGGGAAARSLMHIQHICGQNSLLTHWCVYLISIPDGTSTRQGTVAPVDTTTSLKGSDFHPSHDFLEDLEREDVTEEMLVVRQDLPRQIFFEEYEEDIKDVVLRRHSTYMLR</sequence>
<reference evidence="2" key="1">
    <citation type="journal article" date="2020" name="G3 (Bethesda)">
        <title>High-Quality Assemblies for Three Invasive Social Wasps from the &lt;i&gt;Vespula&lt;/i&gt; Genus.</title>
        <authorList>
            <person name="Harrop T.W.R."/>
            <person name="Guhlin J."/>
            <person name="McLaughlin G.M."/>
            <person name="Permina E."/>
            <person name="Stockwell P."/>
            <person name="Gilligan J."/>
            <person name="Le Lec M.F."/>
            <person name="Gruber M.A.M."/>
            <person name="Quinn O."/>
            <person name="Lovegrove M."/>
            <person name="Duncan E.J."/>
            <person name="Remnant E.J."/>
            <person name="Van Eeckhoven J."/>
            <person name="Graham B."/>
            <person name="Knapp R.A."/>
            <person name="Langford K.W."/>
            <person name="Kronenberg Z."/>
            <person name="Press M.O."/>
            <person name="Eacker S.M."/>
            <person name="Wilson-Rankin E.E."/>
            <person name="Purcell J."/>
            <person name="Lester P.J."/>
            <person name="Dearden P.K."/>
        </authorList>
    </citation>
    <scope>NUCLEOTIDE SEQUENCE</scope>
    <source>
        <strain evidence="2">Linc-1</strain>
    </source>
</reference>
<dbReference type="AlphaFoldDB" id="A0A834N0L3"/>
<dbReference type="Proteomes" id="UP000617340">
    <property type="component" value="Unassembled WGS sequence"/>
</dbReference>
<feature type="region of interest" description="Disordered" evidence="1">
    <location>
        <begin position="1"/>
        <end position="26"/>
    </location>
</feature>
<protein>
    <submittedName>
        <fullName evidence="2">Uncharacterized protein</fullName>
    </submittedName>
</protein>
<accession>A0A834N0L3</accession>
<evidence type="ECO:0000313" key="3">
    <source>
        <dbReference type="Proteomes" id="UP000617340"/>
    </source>
</evidence>
<name>A0A834N0L3_VESGE</name>
<keyword evidence="3" id="KW-1185">Reference proteome</keyword>
<gene>
    <name evidence="2" type="ORF">HZH68_011570</name>
</gene>